<dbReference type="Gene3D" id="3.90.470.20">
    <property type="entry name" value="4'-phosphopantetheinyl transferase domain"/>
    <property type="match status" value="2"/>
</dbReference>
<dbReference type="eggNOG" id="COG2091">
    <property type="taxonomic scope" value="Bacteria"/>
</dbReference>
<evidence type="ECO:0000313" key="5">
    <source>
        <dbReference type="EMBL" id="KDR29753.1"/>
    </source>
</evidence>
<dbReference type="Pfam" id="PF01648">
    <property type="entry name" value="ACPS"/>
    <property type="match status" value="1"/>
</dbReference>
<dbReference type="OrthoDB" id="9808281at2"/>
<protein>
    <submittedName>
        <fullName evidence="5">4'-phosphopantetheinyl transferase</fullName>
    </submittedName>
</protein>
<evidence type="ECO:0000259" key="4">
    <source>
        <dbReference type="Pfam" id="PF22624"/>
    </source>
</evidence>
<sequence length="227" mass="24308">MRIHLLPADAPPDVRLWLVDIDLNAPLIHAGANGLHASELARAHRFLRHQDAARFVTMRAALRRLLAAELNVDPAGLAFTADTNGRPSLSMPDAPDFNVSHSGAHGLIAVSFRRRVGVDIEESPPSLDWRSLEASVLHPTDKRIIDAMPQADASSAFFACWTAKEAVLKAHGDGIGGKAIGMQDFSVLPRNDARYAVSAGPGTFQAISLAVPQGYAAALAWSEITQP</sequence>
<dbReference type="InterPro" id="IPR008278">
    <property type="entry name" value="4-PPantetheinyl_Trfase_dom"/>
</dbReference>
<comment type="caution">
    <text evidence="5">The sequence shown here is derived from an EMBL/GenBank/DDBJ whole genome shotgun (WGS) entry which is preliminary data.</text>
</comment>
<dbReference type="Proteomes" id="UP000027439">
    <property type="component" value="Unassembled WGS sequence"/>
</dbReference>
<dbReference type="InterPro" id="IPR050559">
    <property type="entry name" value="P-Pant_transferase_sf"/>
</dbReference>
<name>A0A069NMS3_9BURK</name>
<dbReference type="SUPFAM" id="SSF56214">
    <property type="entry name" value="4'-phosphopantetheinyl transferase"/>
    <property type="match status" value="2"/>
</dbReference>
<dbReference type="STRING" id="1071679.BG57_15490"/>
<dbReference type="RefSeq" id="WP_035968340.1">
    <property type="nucleotide sequence ID" value="NZ_BMEG01000002.1"/>
</dbReference>
<dbReference type="GO" id="GO:0000287">
    <property type="term" value="F:magnesium ion binding"/>
    <property type="evidence" value="ECO:0007669"/>
    <property type="project" value="InterPro"/>
</dbReference>
<dbReference type="PANTHER" id="PTHR12215">
    <property type="entry name" value="PHOSPHOPANTETHEINE TRANSFERASE"/>
    <property type="match status" value="1"/>
</dbReference>
<gene>
    <name evidence="5" type="ORF">BG57_15490</name>
</gene>
<feature type="domain" description="4'-phosphopantetheinyl transferase" evidence="3">
    <location>
        <begin position="115"/>
        <end position="219"/>
    </location>
</feature>
<comment type="similarity">
    <text evidence="1">Belongs to the P-Pant transferase superfamily. Gsp/Sfp/HetI/AcpT family.</text>
</comment>
<proteinExistence type="inferred from homology"/>
<evidence type="ECO:0000256" key="2">
    <source>
        <dbReference type="ARBA" id="ARBA00022679"/>
    </source>
</evidence>
<keyword evidence="2 5" id="KW-0808">Transferase</keyword>
<dbReference type="InterPro" id="IPR037143">
    <property type="entry name" value="4-PPantetheinyl_Trfase_dom_sf"/>
</dbReference>
<dbReference type="PANTHER" id="PTHR12215:SF10">
    <property type="entry name" value="L-AMINOADIPATE-SEMIALDEHYDE DEHYDROGENASE-PHOSPHOPANTETHEINYL TRANSFERASE"/>
    <property type="match status" value="1"/>
</dbReference>
<dbReference type="GO" id="GO:0005829">
    <property type="term" value="C:cytosol"/>
    <property type="evidence" value="ECO:0007669"/>
    <property type="project" value="TreeGrafter"/>
</dbReference>
<reference evidence="5 6" key="1">
    <citation type="submission" date="2014-03" db="EMBL/GenBank/DDBJ databases">
        <title>Draft Genome Sequences of Four Burkholderia Strains.</title>
        <authorList>
            <person name="Liu X.Y."/>
            <person name="Li C.X."/>
            <person name="Xu J.H."/>
        </authorList>
    </citation>
    <scope>NUCLEOTIDE SEQUENCE [LARGE SCALE GENOMIC DNA]</scope>
    <source>
        <strain evidence="5 6">R27</strain>
    </source>
</reference>
<dbReference type="InterPro" id="IPR055066">
    <property type="entry name" value="AASDHPPT_N"/>
</dbReference>
<evidence type="ECO:0000313" key="6">
    <source>
        <dbReference type="Proteomes" id="UP000027439"/>
    </source>
</evidence>
<feature type="domain" description="4'-phosphopantetheinyl transferase N-terminal" evidence="4">
    <location>
        <begin position="34"/>
        <end position="110"/>
    </location>
</feature>
<dbReference type="AlphaFoldDB" id="A0A069NMS3"/>
<dbReference type="Pfam" id="PF22624">
    <property type="entry name" value="AASDHPPT_N"/>
    <property type="match status" value="1"/>
</dbReference>
<evidence type="ECO:0000259" key="3">
    <source>
        <dbReference type="Pfam" id="PF01648"/>
    </source>
</evidence>
<dbReference type="GO" id="GO:0008897">
    <property type="term" value="F:holo-[acyl-carrier-protein] synthase activity"/>
    <property type="evidence" value="ECO:0007669"/>
    <property type="project" value="InterPro"/>
</dbReference>
<dbReference type="GO" id="GO:0019878">
    <property type="term" value="P:lysine biosynthetic process via aminoadipic acid"/>
    <property type="evidence" value="ECO:0007669"/>
    <property type="project" value="TreeGrafter"/>
</dbReference>
<accession>A0A069NMS3</accession>
<evidence type="ECO:0000256" key="1">
    <source>
        <dbReference type="ARBA" id="ARBA00010990"/>
    </source>
</evidence>
<organism evidence="5 6">
    <name type="scientific">Caballeronia grimmiae</name>
    <dbReference type="NCBI Taxonomy" id="1071679"/>
    <lineage>
        <taxon>Bacteria</taxon>
        <taxon>Pseudomonadati</taxon>
        <taxon>Pseudomonadota</taxon>
        <taxon>Betaproteobacteria</taxon>
        <taxon>Burkholderiales</taxon>
        <taxon>Burkholderiaceae</taxon>
        <taxon>Caballeronia</taxon>
    </lineage>
</organism>
<dbReference type="EMBL" id="JFHE01000029">
    <property type="protein sequence ID" value="KDR29753.1"/>
    <property type="molecule type" value="Genomic_DNA"/>
</dbReference>